<reference evidence="2" key="1">
    <citation type="submission" date="2018-06" db="EMBL/GenBank/DDBJ databases">
        <authorList>
            <person name="Zhirakovskaya E."/>
        </authorList>
    </citation>
    <scope>NUCLEOTIDE SEQUENCE</scope>
</reference>
<sequence length="198" mass="22422">MQVALLLLYPLNVHLGIALEWPVMQLFAIMALAAGILYKGLKRGDSLPWLIFLPVVLVSAGTAYFDIAIFILYLPPILIPLLIFSLFFRSLMPGGIPVVTDIGEQARGPLTAEMRHYTRMVTVVWVVVLGLLTLEAAILPWVASEIVWSLFTNVVNYLVIAFLFAGEYVVRRVRFRDHDHPGFIQYLRIIFNANVRKR</sequence>
<evidence type="ECO:0008006" key="3">
    <source>
        <dbReference type="Google" id="ProtNLM"/>
    </source>
</evidence>
<dbReference type="AlphaFoldDB" id="A0A3B0ZVY0"/>
<keyword evidence="1" id="KW-1133">Transmembrane helix</keyword>
<feature type="transmembrane region" description="Helical" evidence="1">
    <location>
        <begin position="148"/>
        <end position="170"/>
    </location>
</feature>
<evidence type="ECO:0000256" key="1">
    <source>
        <dbReference type="SAM" id="Phobius"/>
    </source>
</evidence>
<feature type="transmembrane region" description="Helical" evidence="1">
    <location>
        <begin position="120"/>
        <end position="142"/>
    </location>
</feature>
<feature type="transmembrane region" description="Helical" evidence="1">
    <location>
        <begin position="50"/>
        <end position="71"/>
    </location>
</feature>
<protein>
    <recommendedName>
        <fullName evidence="3">Ketosynthase</fullName>
    </recommendedName>
</protein>
<keyword evidence="1" id="KW-0812">Transmembrane</keyword>
<feature type="transmembrane region" description="Helical" evidence="1">
    <location>
        <begin position="77"/>
        <end position="99"/>
    </location>
</feature>
<name>A0A3B0ZVY0_9ZZZZ</name>
<gene>
    <name evidence="2" type="ORF">MNBD_GAMMA17-1650</name>
</gene>
<accession>A0A3B0ZVY0</accession>
<feature type="transmembrane region" description="Helical" evidence="1">
    <location>
        <begin position="15"/>
        <end position="38"/>
    </location>
</feature>
<keyword evidence="1" id="KW-0472">Membrane</keyword>
<organism evidence="2">
    <name type="scientific">hydrothermal vent metagenome</name>
    <dbReference type="NCBI Taxonomy" id="652676"/>
    <lineage>
        <taxon>unclassified sequences</taxon>
        <taxon>metagenomes</taxon>
        <taxon>ecological metagenomes</taxon>
    </lineage>
</organism>
<proteinExistence type="predicted"/>
<dbReference type="EMBL" id="UOFQ01000173">
    <property type="protein sequence ID" value="VAW90129.1"/>
    <property type="molecule type" value="Genomic_DNA"/>
</dbReference>
<evidence type="ECO:0000313" key="2">
    <source>
        <dbReference type="EMBL" id="VAW90129.1"/>
    </source>
</evidence>